<accession>A0A1Y2K440</accession>
<comment type="caution">
    <text evidence="1">The sequence shown here is derived from an EMBL/GenBank/DDBJ whole genome shotgun (WGS) entry which is preliminary data.</text>
</comment>
<evidence type="ECO:0000313" key="1">
    <source>
        <dbReference type="EMBL" id="OSM04100.1"/>
    </source>
</evidence>
<gene>
    <name evidence="1" type="ORF">MAIT1_03634</name>
</gene>
<reference evidence="1 2" key="1">
    <citation type="journal article" date="2016" name="BMC Genomics">
        <title>Combined genomic and structural analyses of a cultured magnetotactic bacterium reveals its niche adaptation to a dynamic environment.</title>
        <authorList>
            <person name="Araujo A.C."/>
            <person name="Morillo V."/>
            <person name="Cypriano J."/>
            <person name="Teixeira L.C."/>
            <person name="Leao P."/>
            <person name="Lyra S."/>
            <person name="Almeida L.G."/>
            <person name="Bazylinski D.A."/>
            <person name="Vasconcellos A.T."/>
            <person name="Abreu F."/>
            <person name="Lins U."/>
        </authorList>
    </citation>
    <scope>NUCLEOTIDE SEQUENCE [LARGE SCALE GENOMIC DNA]</scope>
    <source>
        <strain evidence="1 2">IT-1</strain>
    </source>
</reference>
<protein>
    <submittedName>
        <fullName evidence="1">Putative nuclear antigen</fullName>
    </submittedName>
</protein>
<keyword evidence="2" id="KW-1185">Reference proteome</keyword>
<sequence length="1575" mass="161684">MAQLNIVGAGDQQSRARCHGGDVGVVDEDFVVRMHGHRPGQFEVAVQLGNAGDCDAHFKIIRVGGGAAGLHHPGDIHVQAGKADRRVGLNPARLLGHGESSAGRAQFDEGQPGAIGTDGAVDHHVIDAGNVNLAAGRKRIQTAGALGGDAHFVRSDVGSAANQDLVRRRHRAAQGQTLVRVQNHVGAVAARVEIALDLTHHPGVERNGARHRLQRAGPVQVDIHAVGGLTGVEVDGAVGLHLAADVELAVGAVRRADVDHRTALRRLQGVDPFGGGVAAGQLTQTQLFRPSRPRAQTDRIGRGEQDAPVAQSHLHVGVARVHLVDRAHRVVGVVGADHAEAGVGQGALDVGQQIVESGVVGGARGADGHAARHLEVHPVDAQLQGHVAVELTAIAHRPLGAGDLVDMTRGQNLHRAGGVEVDAGVVHPSGQLRRAQQANARDRVVIGIGAAHHVDGLPGLHIGAQAHLTVGLDAQGRGPAQILELPPQIAARRVANGDHIAAGGDHALDVGAVGRVNENVRCGVVRRDRAGPLHDHPIAVIAAPADDLHLLIGDDASAHHHRVVIAIGRGPADHRLPGGLDARRGRLGGPSEILAEQIAVAIADLLHIGPGDHPPHHLQAGIRTHCGLRAATRRGVAGDGNAAGCGDDQAQAIVIGPGGSAVQIHHAAGHHPGSEQQLLTRRDAHRGVGSGEADASRADAPPGHKRAIEFNIFGAAHRDAGARLIGVEQRRFVQVEAHAVAIGPARSHADIAIDVGGALVIDPAIGVQHQIAVRAGDVDVAAEDQVIGGGQGQGGVVLQRGDGPGDHQAEAGVANQRMVGVQGLEVVQMGMEFGPALNGERAAAGHAAGNPHIARSREAHAGVGADDLRHRRAAAVVERHPRHHSAAALGVQIGPRARIHRSAVSGGGEDAPLQQAQAGGAIHVRQPARAGGDHRSGDLHALAGVDVQHPARAGDFDAAAQVSGEAVEAVIVVDDIAQAGGAGDVDHHRVLALDPAADENLFGHVEGQIGPADPGVGQPFGVVQILRLQRQVAIDVEGEMAARGLHVADDGEILGGEDHLIANGGVDHALGLRAFDHKGVLGVANEHVGTGKLMADLDAGKAILQRRQIHHGEVQAAGVEHPVAIEIFAVIQHAVGVDILVGGEEAAVIAAPLLARRADAVVVQVGIAADGQHPRAAHLILAGDKIDLVGDEGHPRRSRGGFDGAGLQGELRIAAGEGDAHRAAGREGIGVIAILHAGHPLGTRRRHPVHGVGPGVAHAGDEQTGVVVHVFILRRRRLHPGNHLLRNLLQAIVKRGQGEAVGLLQEDLARAAGGHIEGERSHVGEQRVDGRAGEAFGFENQMAARALEGEPRGAQNVAVRGDKAHPARAVASHRCTRRNYRRYAQIDIGAVAHRAHVDVAVILGVQLLVDDEGVAALQHDVGAGDIGLQVDGLTADPQPHIAHVQIGARAAQGDVGAVVNDAKALQPGVEVDALGAVGDVVAVKQQVVAGGVQLQMHHVPVAARVGDGHIIAVGGDGDAVAARAQLDGVGRAAVGVGQGVGDVEAGEDVVGNLAALHLLFIVAGQLRALGADFAA</sequence>
<evidence type="ECO:0000313" key="2">
    <source>
        <dbReference type="Proteomes" id="UP000194003"/>
    </source>
</evidence>
<name>A0A1Y2K440_9PROT</name>
<dbReference type="EMBL" id="LVJN01000019">
    <property type="protein sequence ID" value="OSM04100.1"/>
    <property type="molecule type" value="Genomic_DNA"/>
</dbReference>
<organism evidence="1 2">
    <name type="scientific">Magnetofaba australis IT-1</name>
    <dbReference type="NCBI Taxonomy" id="1434232"/>
    <lineage>
        <taxon>Bacteria</taxon>
        <taxon>Pseudomonadati</taxon>
        <taxon>Pseudomonadota</taxon>
        <taxon>Magnetococcia</taxon>
        <taxon>Magnetococcales</taxon>
        <taxon>Magnetococcaceae</taxon>
        <taxon>Magnetofaba</taxon>
    </lineage>
</organism>
<dbReference type="Proteomes" id="UP000194003">
    <property type="component" value="Unassembled WGS sequence"/>
</dbReference>
<proteinExistence type="predicted"/>